<keyword evidence="3" id="KW-1185">Reference proteome</keyword>
<dbReference type="InterPro" id="IPR004518">
    <property type="entry name" value="MazG-like_dom"/>
</dbReference>
<protein>
    <submittedName>
        <fullName evidence="2">MazG nucleotide pyrophosphohydrolase domain protein</fullName>
    </submittedName>
</protein>
<sequence length="131" mass="15035">MDNFDFSKFKDSVSESLIRHKSILDVITKLQETNSKINRAVVKSVTSCGCIEIDCKKQNLPDNITFGEISEYMDNHIRGSLCDICKEKIEQELGDHMFYIVSLCNSLGIDLEDVLKKEYRKINTLGKYSLF</sequence>
<dbReference type="EMBL" id="MZGW01000010">
    <property type="protein sequence ID" value="OPJ54932.1"/>
    <property type="molecule type" value="Genomic_DNA"/>
</dbReference>
<feature type="domain" description="NTP pyrophosphohydrolase MazG-like" evidence="1">
    <location>
        <begin position="86"/>
        <end position="123"/>
    </location>
</feature>
<keyword evidence="2" id="KW-0378">Hydrolase</keyword>
<proteinExistence type="predicted"/>
<dbReference type="OrthoDB" id="2988649at2"/>
<reference evidence="2 3" key="1">
    <citation type="submission" date="2017-03" db="EMBL/GenBank/DDBJ databases">
        <title>Genome sequence of Clostridium thermoalcaliphilum DSM 7309.</title>
        <authorList>
            <person name="Poehlein A."/>
            <person name="Daniel R."/>
        </authorList>
    </citation>
    <scope>NUCLEOTIDE SEQUENCE [LARGE SCALE GENOMIC DNA]</scope>
    <source>
        <strain evidence="2 3">DSM 7309</strain>
    </source>
</reference>
<dbReference type="RefSeq" id="WP_079413430.1">
    <property type="nucleotide sequence ID" value="NZ_MZGW01000010.1"/>
</dbReference>
<gene>
    <name evidence="2" type="ORF">CLOTH_18970</name>
</gene>
<dbReference type="Gene3D" id="1.10.287.1080">
    <property type="entry name" value="MazG-like"/>
    <property type="match status" value="1"/>
</dbReference>
<accession>A0A1V4I4N5</accession>
<comment type="caution">
    <text evidence="2">The sequence shown here is derived from an EMBL/GenBank/DDBJ whole genome shotgun (WGS) entry which is preliminary data.</text>
</comment>
<dbReference type="Pfam" id="PF03819">
    <property type="entry name" value="MazG"/>
    <property type="match status" value="1"/>
</dbReference>
<dbReference type="SUPFAM" id="SSF101386">
    <property type="entry name" value="all-alpha NTP pyrophosphatases"/>
    <property type="match status" value="1"/>
</dbReference>
<evidence type="ECO:0000313" key="3">
    <source>
        <dbReference type="Proteomes" id="UP000190140"/>
    </source>
</evidence>
<dbReference type="GO" id="GO:0016787">
    <property type="term" value="F:hydrolase activity"/>
    <property type="evidence" value="ECO:0007669"/>
    <property type="project" value="UniProtKB-KW"/>
</dbReference>
<organism evidence="2 3">
    <name type="scientific">Alkalithermobacter paradoxus</name>
    <dbReference type="NCBI Taxonomy" id="29349"/>
    <lineage>
        <taxon>Bacteria</taxon>
        <taxon>Bacillati</taxon>
        <taxon>Bacillota</taxon>
        <taxon>Clostridia</taxon>
        <taxon>Peptostreptococcales</taxon>
        <taxon>Tepidibacteraceae</taxon>
        <taxon>Alkalithermobacter</taxon>
    </lineage>
</organism>
<evidence type="ECO:0000313" key="2">
    <source>
        <dbReference type="EMBL" id="OPJ54932.1"/>
    </source>
</evidence>
<name>A0A1V4I4N5_9FIRM</name>
<dbReference type="AlphaFoldDB" id="A0A1V4I4N5"/>
<dbReference type="Proteomes" id="UP000190140">
    <property type="component" value="Unassembled WGS sequence"/>
</dbReference>
<evidence type="ECO:0000259" key="1">
    <source>
        <dbReference type="Pfam" id="PF03819"/>
    </source>
</evidence>
<dbReference type="STRING" id="29349.CLOTH_18970"/>